<dbReference type="InterPro" id="IPR035437">
    <property type="entry name" value="SNase_OB-fold_sf"/>
</dbReference>
<evidence type="ECO:0000256" key="1">
    <source>
        <dbReference type="SAM" id="SignalP"/>
    </source>
</evidence>
<dbReference type="Pfam" id="PF00932">
    <property type="entry name" value="LTD"/>
    <property type="match status" value="1"/>
</dbReference>
<accession>A0A6J4RRF6</accession>
<dbReference type="PROSITE" id="PS51841">
    <property type="entry name" value="LTD"/>
    <property type="match status" value="1"/>
</dbReference>
<protein>
    <recommendedName>
        <fullName evidence="2">LTD domain-containing protein</fullName>
    </recommendedName>
</protein>
<feature type="domain" description="LTD" evidence="2">
    <location>
        <begin position="186"/>
        <end position="309"/>
    </location>
</feature>
<reference evidence="3" key="1">
    <citation type="submission" date="2020-02" db="EMBL/GenBank/DDBJ databases">
        <authorList>
            <person name="Meier V. D."/>
        </authorList>
    </citation>
    <scope>NUCLEOTIDE SEQUENCE</scope>
    <source>
        <strain evidence="3">AVDCRST_MAG69</strain>
    </source>
</reference>
<dbReference type="SUPFAM" id="SSF74853">
    <property type="entry name" value="Lamin A/C globular tail domain"/>
    <property type="match status" value="1"/>
</dbReference>
<dbReference type="Gene3D" id="2.60.40.1260">
    <property type="entry name" value="Lamin Tail domain"/>
    <property type="match status" value="1"/>
</dbReference>
<feature type="signal peptide" evidence="1">
    <location>
        <begin position="1"/>
        <end position="22"/>
    </location>
</feature>
<evidence type="ECO:0000313" key="3">
    <source>
        <dbReference type="EMBL" id="CAA9480164.1"/>
    </source>
</evidence>
<proteinExistence type="predicted"/>
<dbReference type="Gene3D" id="2.40.50.90">
    <property type="match status" value="1"/>
</dbReference>
<dbReference type="SUPFAM" id="SSF50199">
    <property type="entry name" value="Staphylococcal nuclease"/>
    <property type="match status" value="1"/>
</dbReference>
<feature type="chain" id="PRO_5026800090" description="LTD domain-containing protein" evidence="1">
    <location>
        <begin position="23"/>
        <end position="310"/>
    </location>
</feature>
<gene>
    <name evidence="3" type="ORF">AVDCRST_MAG69-726</name>
</gene>
<dbReference type="AlphaFoldDB" id="A0A6J4RRF6"/>
<evidence type="ECO:0000259" key="2">
    <source>
        <dbReference type="PROSITE" id="PS51841"/>
    </source>
</evidence>
<sequence length="310" mass="33567">MTRLLVALTVLVTAAAAQPASARAAAGPCTADRGSPRCQFAYGRVTFFADGDTLDVRLAGAGVRRVRVTGINATELTRYSRYPARRRGACHAVAATARLEQLIRQGGRRVRLAAQDPGSTAGRRLRRQVATRIGGRWVDVGRVLVQEGRALWLPHGVEHAWNREYNALSRAAAARRLRLFDPQGCGRGPASDVQPALRLRWDARGNDGANVNGEWVQVVNPAARPLPLGRWTFRDSSARRFTFPRGAVVPAGGSVRLHVGRGSDGVRRFHWGLPGPAFENATGGRRAMGDGGYLFDPRGNVRAAVIYPGR</sequence>
<name>A0A6J4RRF6_9ACTN</name>
<keyword evidence="1" id="KW-0732">Signal</keyword>
<dbReference type="InterPro" id="IPR001322">
    <property type="entry name" value="Lamin_tail_dom"/>
</dbReference>
<organism evidence="3">
    <name type="scientific">uncultured Solirubrobacteraceae bacterium</name>
    <dbReference type="NCBI Taxonomy" id="1162706"/>
    <lineage>
        <taxon>Bacteria</taxon>
        <taxon>Bacillati</taxon>
        <taxon>Actinomycetota</taxon>
        <taxon>Thermoleophilia</taxon>
        <taxon>Solirubrobacterales</taxon>
        <taxon>Solirubrobacteraceae</taxon>
        <taxon>environmental samples</taxon>
    </lineage>
</organism>
<dbReference type="EMBL" id="CADCVP010000093">
    <property type="protein sequence ID" value="CAA9480164.1"/>
    <property type="molecule type" value="Genomic_DNA"/>
</dbReference>
<dbReference type="InterPro" id="IPR036415">
    <property type="entry name" value="Lamin_tail_dom_sf"/>
</dbReference>